<dbReference type="PANTHER" id="PTHR13504">
    <property type="entry name" value="FIDO DOMAIN-CONTAINING PROTEIN DDB_G0283145"/>
    <property type="match status" value="1"/>
</dbReference>
<dbReference type="AlphaFoldDB" id="A0A2L2XDK2"/>
<evidence type="ECO:0000256" key="2">
    <source>
        <dbReference type="PIRSR" id="PIRSR640198-2"/>
    </source>
</evidence>
<keyword evidence="2" id="KW-0547">Nucleotide-binding</keyword>
<name>A0A2L2XDK2_9FIRM</name>
<evidence type="ECO:0000256" key="1">
    <source>
        <dbReference type="PIRSR" id="PIRSR640198-1"/>
    </source>
</evidence>
<evidence type="ECO:0000313" key="5">
    <source>
        <dbReference type="Proteomes" id="UP000239549"/>
    </source>
</evidence>
<dbReference type="Pfam" id="PF02661">
    <property type="entry name" value="Fic"/>
    <property type="match status" value="1"/>
</dbReference>
<dbReference type="InterPro" id="IPR003812">
    <property type="entry name" value="Fido"/>
</dbReference>
<proteinExistence type="predicted"/>
<dbReference type="InterPro" id="IPR040198">
    <property type="entry name" value="Fido_containing"/>
</dbReference>
<evidence type="ECO:0000259" key="3">
    <source>
        <dbReference type="PROSITE" id="PS51459"/>
    </source>
</evidence>
<evidence type="ECO:0000313" key="4">
    <source>
        <dbReference type="EMBL" id="GBF34104.1"/>
    </source>
</evidence>
<keyword evidence="5" id="KW-1185">Reference proteome</keyword>
<dbReference type="SUPFAM" id="SSF140931">
    <property type="entry name" value="Fic-like"/>
    <property type="match status" value="1"/>
</dbReference>
<dbReference type="PANTHER" id="PTHR13504:SF38">
    <property type="entry name" value="FIDO DOMAIN-CONTAINING PROTEIN"/>
    <property type="match status" value="1"/>
</dbReference>
<organism evidence="4 5">
    <name type="scientific">Desulfocucumis palustris</name>
    <dbReference type="NCBI Taxonomy" id="1898651"/>
    <lineage>
        <taxon>Bacteria</taxon>
        <taxon>Bacillati</taxon>
        <taxon>Bacillota</taxon>
        <taxon>Clostridia</taxon>
        <taxon>Eubacteriales</taxon>
        <taxon>Desulfocucumaceae</taxon>
        <taxon>Desulfocucumis</taxon>
    </lineage>
</organism>
<dbReference type="RefSeq" id="WP_231702745.1">
    <property type="nucleotide sequence ID" value="NZ_BFAV01000127.1"/>
</dbReference>
<feature type="binding site" evidence="2">
    <location>
        <begin position="197"/>
        <end position="204"/>
    </location>
    <ligand>
        <name>ATP</name>
        <dbReference type="ChEBI" id="CHEBI:30616"/>
    </ligand>
</feature>
<protein>
    <submittedName>
        <fullName evidence="4">Filamentation induced by cAMP protein Fic</fullName>
    </submittedName>
</protein>
<dbReference type="Proteomes" id="UP000239549">
    <property type="component" value="Unassembled WGS sequence"/>
</dbReference>
<accession>A0A2L2XDK2</accession>
<dbReference type="EMBL" id="BFAV01000127">
    <property type="protein sequence ID" value="GBF34104.1"/>
    <property type="molecule type" value="Genomic_DNA"/>
</dbReference>
<keyword evidence="2" id="KW-0067">ATP-binding</keyword>
<gene>
    <name evidence="4" type="ORF">DCCM_3216</name>
</gene>
<dbReference type="PROSITE" id="PS51459">
    <property type="entry name" value="FIDO"/>
    <property type="match status" value="1"/>
</dbReference>
<reference evidence="5" key="1">
    <citation type="submission" date="2018-02" db="EMBL/GenBank/DDBJ databases">
        <title>Genome sequence of Desulfocucumis palustris strain NAW-5.</title>
        <authorList>
            <person name="Watanabe M."/>
            <person name="Kojima H."/>
            <person name="Fukui M."/>
        </authorList>
    </citation>
    <scope>NUCLEOTIDE SEQUENCE [LARGE SCALE GENOMIC DNA]</scope>
    <source>
        <strain evidence="5">NAW-5</strain>
    </source>
</reference>
<dbReference type="GO" id="GO:0005524">
    <property type="term" value="F:ATP binding"/>
    <property type="evidence" value="ECO:0007669"/>
    <property type="project" value="UniProtKB-KW"/>
</dbReference>
<comment type="caution">
    <text evidence="4">The sequence shown here is derived from an EMBL/GenBank/DDBJ whole genome shotgun (WGS) entry which is preliminary data.</text>
</comment>
<feature type="active site" evidence="1">
    <location>
        <position position="193"/>
    </location>
</feature>
<dbReference type="InterPro" id="IPR036597">
    <property type="entry name" value="Fido-like_dom_sf"/>
</dbReference>
<dbReference type="Gene3D" id="1.10.3290.10">
    <property type="entry name" value="Fido-like domain"/>
    <property type="match status" value="1"/>
</dbReference>
<sequence>MYTPRFSFTQEIIGLLGRIEFVRGKLKDKKLPLHISSDLKQRARLKSTHYSTAIEGNPLTFREVEGLIKKRPEATEDRYAQEVRNYWRAMAFLRVSKAMKITVSEDFIKRLHRIIEVRGPGRRGKQSEYRGQTPPGILFCIRDSVTGEIDYIPPAYDDVPVLMTGLVHWIDKAVDIPVPVKAAIAAYQLLTIHPFSDGNGRLARALSLYILMVGDYDLNGYFSIEEYYFKDIQAYYGNLQMGLPVEYYQGRNNADTTPWITYFLKTMTEAFENIASSADRLHEATGGKLLELSRKEIKLLELALRFEGKPLSLETMANWFGVTKRTMQEWVKEWLTIQLLEPASGKQRITSYVLGVKYRELKFEDIF</sequence>
<feature type="domain" description="Fido" evidence="3">
    <location>
        <begin position="103"/>
        <end position="265"/>
    </location>
</feature>